<evidence type="ECO:0000313" key="2">
    <source>
        <dbReference type="Proteomes" id="UP000278627"/>
    </source>
</evidence>
<proteinExistence type="predicted"/>
<name>A0A0N4SWW4_BRUPA</name>
<dbReference type="WBParaSite" id="BPAG_0000013701-mRNA-1">
    <property type="protein sequence ID" value="BPAG_0000013701-mRNA-1"/>
    <property type="gene ID" value="BPAG_0000013701"/>
</dbReference>
<evidence type="ECO:0000313" key="1">
    <source>
        <dbReference type="EMBL" id="VDN81324.1"/>
    </source>
</evidence>
<reference evidence="1 2" key="2">
    <citation type="submission" date="2018-11" db="EMBL/GenBank/DDBJ databases">
        <authorList>
            <consortium name="Pathogen Informatics"/>
        </authorList>
    </citation>
    <scope>NUCLEOTIDE SEQUENCE [LARGE SCALE GENOMIC DNA]</scope>
</reference>
<accession>A0A0N4SWW4</accession>
<dbReference type="AlphaFoldDB" id="A0A0N4SWW4"/>
<sequence length="77" mass="8933">MYCAEQEIVMIEISKQYGDMYRSPSKYVLQTVECSGIVLFPRKLYYNRCAHNTTLSLIIPSFEMDNQWSSSVGHFSP</sequence>
<evidence type="ECO:0000313" key="3">
    <source>
        <dbReference type="WBParaSite" id="BPAG_0000013701-mRNA-1"/>
    </source>
</evidence>
<keyword evidence="2" id="KW-1185">Reference proteome</keyword>
<dbReference type="EMBL" id="UZAD01000005">
    <property type="protein sequence ID" value="VDN81324.1"/>
    <property type="molecule type" value="Genomic_DNA"/>
</dbReference>
<organism evidence="3">
    <name type="scientific">Brugia pahangi</name>
    <name type="common">Filarial nematode worm</name>
    <dbReference type="NCBI Taxonomy" id="6280"/>
    <lineage>
        <taxon>Eukaryota</taxon>
        <taxon>Metazoa</taxon>
        <taxon>Ecdysozoa</taxon>
        <taxon>Nematoda</taxon>
        <taxon>Chromadorea</taxon>
        <taxon>Rhabditida</taxon>
        <taxon>Spirurina</taxon>
        <taxon>Spiruromorpha</taxon>
        <taxon>Filarioidea</taxon>
        <taxon>Onchocercidae</taxon>
        <taxon>Brugia</taxon>
    </lineage>
</organism>
<protein>
    <submittedName>
        <fullName evidence="3">ZP domain-containing protein</fullName>
    </submittedName>
</protein>
<dbReference type="Proteomes" id="UP000278627">
    <property type="component" value="Unassembled WGS sequence"/>
</dbReference>
<reference evidence="3" key="1">
    <citation type="submission" date="2017-02" db="UniProtKB">
        <authorList>
            <consortium name="WormBaseParasite"/>
        </authorList>
    </citation>
    <scope>IDENTIFICATION</scope>
</reference>
<gene>
    <name evidence="1" type="ORF">BPAG_LOCUS138</name>
</gene>